<evidence type="ECO:0000313" key="7">
    <source>
        <dbReference type="Proteomes" id="UP000789508"/>
    </source>
</evidence>
<gene>
    <name evidence="6" type="ORF">ALEPTO_LOCUS5021</name>
</gene>
<dbReference type="OrthoDB" id="2427384at2759"/>
<accession>A0A9N9AHI1</accession>
<evidence type="ECO:0000256" key="1">
    <source>
        <dbReference type="ARBA" id="ARBA00004123"/>
    </source>
</evidence>
<dbReference type="PANTHER" id="PTHR46481:SF10">
    <property type="entry name" value="ZINC FINGER BED DOMAIN-CONTAINING PROTEIN 39"/>
    <property type="match status" value="1"/>
</dbReference>
<keyword evidence="2" id="KW-0479">Metal-binding</keyword>
<proteinExistence type="predicted"/>
<evidence type="ECO:0000256" key="3">
    <source>
        <dbReference type="ARBA" id="ARBA00022771"/>
    </source>
</evidence>
<name>A0A9N9AHI1_9GLOM</name>
<dbReference type="InterPro" id="IPR052035">
    <property type="entry name" value="ZnF_BED_domain_contain"/>
</dbReference>
<dbReference type="EMBL" id="CAJVPS010001299">
    <property type="protein sequence ID" value="CAG8532806.1"/>
    <property type="molecule type" value="Genomic_DNA"/>
</dbReference>
<evidence type="ECO:0000256" key="4">
    <source>
        <dbReference type="ARBA" id="ARBA00022833"/>
    </source>
</evidence>
<keyword evidence="3" id="KW-0863">Zinc-finger</keyword>
<dbReference type="GO" id="GO:0008270">
    <property type="term" value="F:zinc ion binding"/>
    <property type="evidence" value="ECO:0007669"/>
    <property type="project" value="UniProtKB-KW"/>
</dbReference>
<evidence type="ECO:0000256" key="5">
    <source>
        <dbReference type="ARBA" id="ARBA00023242"/>
    </source>
</evidence>
<comment type="subcellular location">
    <subcellularLocation>
        <location evidence="1">Nucleus</location>
    </subcellularLocation>
</comment>
<comment type="caution">
    <text evidence="6">The sequence shown here is derived from an EMBL/GenBank/DDBJ whole genome shotgun (WGS) entry which is preliminary data.</text>
</comment>
<evidence type="ECO:0000313" key="6">
    <source>
        <dbReference type="EMBL" id="CAG8532806.1"/>
    </source>
</evidence>
<feature type="non-terminal residue" evidence="6">
    <location>
        <position position="1"/>
    </location>
</feature>
<sequence length="182" mass="21326">NDQMQFEQLLLRMIVSNALPFMFVENEDTIAVFEFLVPGLKLPKCKIIDDKVLMKSAQSLQDNIIKVTKNDMNRVTATFDSWTNVKQEHIWGVVFITTNETIEYESTITNFDYQVSDGNEDNFREGTSARSYDQINQNSEENEDLVTEEEQRWENLIQEWIEFGNCENQFENQEDEILLSSD</sequence>
<dbReference type="Proteomes" id="UP000789508">
    <property type="component" value="Unassembled WGS sequence"/>
</dbReference>
<protein>
    <submittedName>
        <fullName evidence="6">6365_t:CDS:1</fullName>
    </submittedName>
</protein>
<organism evidence="6 7">
    <name type="scientific">Ambispora leptoticha</name>
    <dbReference type="NCBI Taxonomy" id="144679"/>
    <lineage>
        <taxon>Eukaryota</taxon>
        <taxon>Fungi</taxon>
        <taxon>Fungi incertae sedis</taxon>
        <taxon>Mucoromycota</taxon>
        <taxon>Glomeromycotina</taxon>
        <taxon>Glomeromycetes</taxon>
        <taxon>Archaeosporales</taxon>
        <taxon>Ambisporaceae</taxon>
        <taxon>Ambispora</taxon>
    </lineage>
</organism>
<keyword evidence="4" id="KW-0862">Zinc</keyword>
<dbReference type="PANTHER" id="PTHR46481">
    <property type="entry name" value="ZINC FINGER BED DOMAIN-CONTAINING PROTEIN 4"/>
    <property type="match status" value="1"/>
</dbReference>
<reference evidence="6" key="1">
    <citation type="submission" date="2021-06" db="EMBL/GenBank/DDBJ databases">
        <authorList>
            <person name="Kallberg Y."/>
            <person name="Tangrot J."/>
            <person name="Rosling A."/>
        </authorList>
    </citation>
    <scope>NUCLEOTIDE SEQUENCE</scope>
    <source>
        <strain evidence="6">FL130A</strain>
    </source>
</reference>
<evidence type="ECO:0000256" key="2">
    <source>
        <dbReference type="ARBA" id="ARBA00022723"/>
    </source>
</evidence>
<dbReference type="AlphaFoldDB" id="A0A9N9AHI1"/>
<keyword evidence="5" id="KW-0539">Nucleus</keyword>
<dbReference type="GO" id="GO:0005634">
    <property type="term" value="C:nucleus"/>
    <property type="evidence" value="ECO:0007669"/>
    <property type="project" value="UniProtKB-SubCell"/>
</dbReference>
<keyword evidence="7" id="KW-1185">Reference proteome</keyword>